<proteinExistence type="predicted"/>
<comment type="caution">
    <text evidence="1">The sequence shown here is derived from an EMBL/GenBank/DDBJ whole genome shotgun (WGS) entry which is preliminary data.</text>
</comment>
<reference evidence="2" key="1">
    <citation type="submission" date="2018-04" db="EMBL/GenBank/DDBJ databases">
        <authorList>
            <person name="Cornet L."/>
        </authorList>
    </citation>
    <scope>NUCLEOTIDE SEQUENCE [LARGE SCALE GENOMIC DNA]</scope>
</reference>
<organism evidence="1 2">
    <name type="scientific">Shackletoniella antarctica</name>
    <dbReference type="NCBI Taxonomy" id="268115"/>
    <lineage>
        <taxon>Bacteria</taxon>
        <taxon>Bacillati</taxon>
        <taxon>Cyanobacteriota</taxon>
        <taxon>Cyanophyceae</taxon>
        <taxon>Oculatellales</taxon>
        <taxon>Oculatellaceae</taxon>
        <taxon>Shackletoniella</taxon>
    </lineage>
</organism>
<evidence type="ECO:0000313" key="1">
    <source>
        <dbReference type="EMBL" id="PZO44391.1"/>
    </source>
</evidence>
<gene>
    <name evidence="1" type="ORF">DCF17_03950</name>
</gene>
<dbReference type="Proteomes" id="UP000249081">
    <property type="component" value="Unassembled WGS sequence"/>
</dbReference>
<dbReference type="SUPFAM" id="SSF48452">
    <property type="entry name" value="TPR-like"/>
    <property type="match status" value="1"/>
</dbReference>
<dbReference type="Gene3D" id="1.25.40.10">
    <property type="entry name" value="Tetratricopeptide repeat domain"/>
    <property type="match status" value="1"/>
</dbReference>
<reference evidence="1 2" key="2">
    <citation type="submission" date="2018-06" db="EMBL/GenBank/DDBJ databases">
        <title>Metagenomic assembly of (sub)arctic Cyanobacteria and their associated microbiome from non-axenic cultures.</title>
        <authorList>
            <person name="Baurain D."/>
        </authorList>
    </citation>
    <scope>NUCLEOTIDE SEQUENCE [LARGE SCALE GENOMIC DNA]</scope>
    <source>
        <strain evidence="1">ULC041bin1</strain>
    </source>
</reference>
<evidence type="ECO:0000313" key="2">
    <source>
        <dbReference type="Proteomes" id="UP000249081"/>
    </source>
</evidence>
<dbReference type="AlphaFoldDB" id="A0A2W4YAE9"/>
<dbReference type="EMBL" id="QBMN01000017">
    <property type="protein sequence ID" value="PZO44391.1"/>
    <property type="molecule type" value="Genomic_DNA"/>
</dbReference>
<dbReference type="InterPro" id="IPR011990">
    <property type="entry name" value="TPR-like_helical_dom_sf"/>
</dbReference>
<evidence type="ECO:0008006" key="3">
    <source>
        <dbReference type="Google" id="ProtNLM"/>
    </source>
</evidence>
<accession>A0A2W4YAE9</accession>
<name>A0A2W4YAE9_9CYAN</name>
<sequence length="242" mass="26427">MITASRDRHAEYLIALWHLIAQHAEDAAPLHQWLQAHHGVTIEALATALPLAATRWLASHADPTARPLALRVMATFGNAMQQGDLGHGAAQTELAMAVYNWVLSELSSTTSPVDWATTLNNLATAYRHRPTGDPADNLEQAIKLYQQALAVPSPTTRSVTLTGLAAAYRDRIYGDPADNLDRAIATYEQALGAISHHRLPTAWAMVSHHLAAAYGDRQRGDRQRNVEAAIQTYQQTYSSGHS</sequence>
<protein>
    <recommendedName>
        <fullName evidence="3">Tetratricopeptide repeat protein</fullName>
    </recommendedName>
</protein>